<dbReference type="EMBL" id="ML769457">
    <property type="protein sequence ID" value="KAE9400361.1"/>
    <property type="molecule type" value="Genomic_DNA"/>
</dbReference>
<name>A0A6A4HRK1_9AGAR</name>
<dbReference type="PANTHER" id="PTHR48081">
    <property type="entry name" value="AB HYDROLASE SUPERFAMILY PROTEIN C4A8.06C"/>
    <property type="match status" value="1"/>
</dbReference>
<feature type="transmembrane region" description="Helical" evidence="2">
    <location>
        <begin position="110"/>
        <end position="130"/>
    </location>
</feature>
<keyword evidence="2" id="KW-0812">Transmembrane</keyword>
<dbReference type="Gene3D" id="3.40.50.1820">
    <property type="entry name" value="alpha/beta hydrolase"/>
    <property type="match status" value="1"/>
</dbReference>
<proteinExistence type="predicted"/>
<protein>
    <submittedName>
        <fullName evidence="3">Alpha/beta-hydrolase</fullName>
    </submittedName>
</protein>
<dbReference type="InterPro" id="IPR029058">
    <property type="entry name" value="AB_hydrolase_fold"/>
</dbReference>
<accession>A0A6A4HRK1</accession>
<dbReference type="PANTHER" id="PTHR48081:SF31">
    <property type="entry name" value="STERYL ACETYL HYDROLASE MUG81-RELATED"/>
    <property type="match status" value="1"/>
</dbReference>
<dbReference type="OrthoDB" id="2152029at2759"/>
<dbReference type="InterPro" id="IPR019436">
    <property type="entry name" value="Say1-like"/>
</dbReference>
<keyword evidence="4" id="KW-1185">Reference proteome</keyword>
<dbReference type="AlphaFoldDB" id="A0A6A4HRK1"/>
<sequence>MYPTKPTISILERLSLLGIFLQLPFRVLALLLLSPFLKRFKKKRVNRVFTEAATRFTIGNASIRQLQWGSTSSVDTYKSWAKGKGIPPVVEELEGNAKLIWLTEKRTDRVLVYVHGGGFVLPATVNMYSFCARIREELLQRDDANDFGIVVPVYSLLPAKFPTQLNQLTIALTHILSSGVKQENVILLGDSAGGNLIMQLMVHTLHPFEGVAVSPLSRVSESNETSSLGGICLVSPWLSLDTWTPSFVKNNDLDVLAGRSLLYWGKSYLSDVPESHHSWIKPVLCAPVPQEPWKWLAALDEYVGRVLITAGGKENLLDDSLGLYDALKNIPNSQLDLELDVEEEGIHEDPIFDVALPQKNGGGLSGATMKIINWVGQSLGV</sequence>
<dbReference type="InterPro" id="IPR050300">
    <property type="entry name" value="GDXG_lipolytic_enzyme"/>
</dbReference>
<reference evidence="3" key="1">
    <citation type="journal article" date="2019" name="Environ. Microbiol.">
        <title>Fungal ecological strategies reflected in gene transcription - a case study of two litter decomposers.</title>
        <authorList>
            <person name="Barbi F."/>
            <person name="Kohler A."/>
            <person name="Barry K."/>
            <person name="Baskaran P."/>
            <person name="Daum C."/>
            <person name="Fauchery L."/>
            <person name="Ihrmark K."/>
            <person name="Kuo A."/>
            <person name="LaButti K."/>
            <person name="Lipzen A."/>
            <person name="Morin E."/>
            <person name="Grigoriev I.V."/>
            <person name="Henrissat B."/>
            <person name="Lindahl B."/>
            <person name="Martin F."/>
        </authorList>
    </citation>
    <scope>NUCLEOTIDE SEQUENCE</scope>
    <source>
        <strain evidence="3">JB14</strain>
    </source>
</reference>
<evidence type="ECO:0000256" key="2">
    <source>
        <dbReference type="SAM" id="Phobius"/>
    </source>
</evidence>
<organism evidence="3 4">
    <name type="scientific">Gymnopus androsaceus JB14</name>
    <dbReference type="NCBI Taxonomy" id="1447944"/>
    <lineage>
        <taxon>Eukaryota</taxon>
        <taxon>Fungi</taxon>
        <taxon>Dikarya</taxon>
        <taxon>Basidiomycota</taxon>
        <taxon>Agaricomycotina</taxon>
        <taxon>Agaricomycetes</taxon>
        <taxon>Agaricomycetidae</taxon>
        <taxon>Agaricales</taxon>
        <taxon>Marasmiineae</taxon>
        <taxon>Omphalotaceae</taxon>
        <taxon>Gymnopus</taxon>
    </lineage>
</organism>
<feature type="transmembrane region" description="Helical" evidence="2">
    <location>
        <begin position="16"/>
        <end position="37"/>
    </location>
</feature>
<keyword evidence="2" id="KW-1133">Transmembrane helix</keyword>
<evidence type="ECO:0000313" key="4">
    <source>
        <dbReference type="Proteomes" id="UP000799118"/>
    </source>
</evidence>
<gene>
    <name evidence="3" type="ORF">BT96DRAFT_938709</name>
</gene>
<dbReference type="Pfam" id="PF10340">
    <property type="entry name" value="Say1_Mug180"/>
    <property type="match status" value="1"/>
</dbReference>
<keyword evidence="1" id="KW-0378">Hydrolase</keyword>
<evidence type="ECO:0000256" key="1">
    <source>
        <dbReference type="ARBA" id="ARBA00022801"/>
    </source>
</evidence>
<dbReference type="SUPFAM" id="SSF53474">
    <property type="entry name" value="alpha/beta-Hydrolases"/>
    <property type="match status" value="1"/>
</dbReference>
<keyword evidence="2" id="KW-0472">Membrane</keyword>
<dbReference type="Proteomes" id="UP000799118">
    <property type="component" value="Unassembled WGS sequence"/>
</dbReference>
<dbReference type="GO" id="GO:0016787">
    <property type="term" value="F:hydrolase activity"/>
    <property type="evidence" value="ECO:0007669"/>
    <property type="project" value="UniProtKB-KW"/>
</dbReference>
<evidence type="ECO:0000313" key="3">
    <source>
        <dbReference type="EMBL" id="KAE9400361.1"/>
    </source>
</evidence>